<proteinExistence type="predicted"/>
<dbReference type="EMBL" id="BARS01052080">
    <property type="protein sequence ID" value="GAG51264.1"/>
    <property type="molecule type" value="Genomic_DNA"/>
</dbReference>
<sequence length="146" mass="15931">MRLPVVFVIVTVVAVSLLPVGMALAQEANPSRTLPYTVERGQTFDVTVTFTAAADDFNAIGLTDLVPDGWEVTVDKAWCTPNAQFVKDTGNKAEILWYGPYAEGDDFSVMYKVTVPDYACAGHHTFDGFLEYYLGAEGPSRENIIG</sequence>
<dbReference type="AlphaFoldDB" id="X0Y5P4"/>
<organism evidence="1">
    <name type="scientific">marine sediment metagenome</name>
    <dbReference type="NCBI Taxonomy" id="412755"/>
    <lineage>
        <taxon>unclassified sequences</taxon>
        <taxon>metagenomes</taxon>
        <taxon>ecological metagenomes</taxon>
    </lineage>
</organism>
<comment type="caution">
    <text evidence="1">The sequence shown here is derived from an EMBL/GenBank/DDBJ whole genome shotgun (WGS) entry which is preliminary data.</text>
</comment>
<accession>X0Y5P4</accession>
<feature type="non-terminal residue" evidence="1">
    <location>
        <position position="146"/>
    </location>
</feature>
<reference evidence="1" key="1">
    <citation type="journal article" date="2014" name="Front. Microbiol.">
        <title>High frequency of phylogenetically diverse reductive dehalogenase-homologous genes in deep subseafloor sedimentary metagenomes.</title>
        <authorList>
            <person name="Kawai M."/>
            <person name="Futagami T."/>
            <person name="Toyoda A."/>
            <person name="Takaki Y."/>
            <person name="Nishi S."/>
            <person name="Hori S."/>
            <person name="Arai W."/>
            <person name="Tsubouchi T."/>
            <person name="Morono Y."/>
            <person name="Uchiyama I."/>
            <person name="Ito T."/>
            <person name="Fujiyama A."/>
            <person name="Inagaki F."/>
            <person name="Takami H."/>
        </authorList>
    </citation>
    <scope>NUCLEOTIDE SEQUENCE</scope>
    <source>
        <strain evidence="1">Expedition CK06-06</strain>
    </source>
</reference>
<name>X0Y5P4_9ZZZZ</name>
<evidence type="ECO:0000313" key="1">
    <source>
        <dbReference type="EMBL" id="GAG51264.1"/>
    </source>
</evidence>
<protein>
    <submittedName>
        <fullName evidence="1">Uncharacterized protein</fullName>
    </submittedName>
</protein>
<gene>
    <name evidence="1" type="ORF">S01H1_77487</name>
</gene>